<dbReference type="GO" id="GO:0000287">
    <property type="term" value="F:magnesium ion binding"/>
    <property type="evidence" value="ECO:0007669"/>
    <property type="project" value="InterPro"/>
</dbReference>
<evidence type="ECO:0000256" key="2">
    <source>
        <dbReference type="ARBA" id="ARBA00009997"/>
    </source>
</evidence>
<dbReference type="EMBL" id="LBOK01000014">
    <property type="protein sequence ID" value="KKP36640.1"/>
    <property type="molecule type" value="Genomic_DNA"/>
</dbReference>
<organism evidence="8 9">
    <name type="scientific">Candidatus Roizmanbacteria bacterium GW2011_GWA2_32_13</name>
    <dbReference type="NCBI Taxonomy" id="1618475"/>
    <lineage>
        <taxon>Bacteria</taxon>
        <taxon>Candidatus Roizmaniibacteriota</taxon>
    </lineage>
</organism>
<dbReference type="Pfam" id="PF04029">
    <property type="entry name" value="2-ph_phosp"/>
    <property type="match status" value="1"/>
</dbReference>
<comment type="caution">
    <text evidence="8">The sequence shown here is derived from an EMBL/GenBank/DDBJ whole genome shotgun (WGS) entry which is preliminary data.</text>
</comment>
<dbReference type="Gene3D" id="3.90.1560.10">
    <property type="entry name" value="ComB-like"/>
    <property type="match status" value="1"/>
</dbReference>
<dbReference type="InterPro" id="IPR036702">
    <property type="entry name" value="ComB-like_sf"/>
</dbReference>
<reference evidence="8 9" key="1">
    <citation type="journal article" date="2015" name="Nature">
        <title>rRNA introns, odd ribosomes, and small enigmatic genomes across a large radiation of phyla.</title>
        <authorList>
            <person name="Brown C.T."/>
            <person name="Hug L.A."/>
            <person name="Thomas B.C."/>
            <person name="Sharon I."/>
            <person name="Castelle C.J."/>
            <person name="Singh A."/>
            <person name="Wilkins M.J."/>
            <person name="Williams K.H."/>
            <person name="Banfield J.F."/>
        </authorList>
    </citation>
    <scope>NUCLEOTIDE SEQUENCE [LARGE SCALE GENOMIC DNA]</scope>
</reference>
<evidence type="ECO:0000256" key="1">
    <source>
        <dbReference type="ARBA" id="ARBA00001946"/>
    </source>
</evidence>
<comment type="cofactor">
    <cofactor evidence="1">
        <name>Mg(2+)</name>
        <dbReference type="ChEBI" id="CHEBI:18420"/>
    </cofactor>
</comment>
<dbReference type="EC" id="3.1.3.71" evidence="3"/>
<evidence type="ECO:0000256" key="7">
    <source>
        <dbReference type="ARBA" id="ARBA00033711"/>
    </source>
</evidence>
<dbReference type="GO" id="GO:0050532">
    <property type="term" value="F:2-phosphosulfolactate phosphatase activity"/>
    <property type="evidence" value="ECO:0007669"/>
    <property type="project" value="UniProtKB-EC"/>
</dbReference>
<keyword evidence="6" id="KW-0460">Magnesium</keyword>
<gene>
    <name evidence="8" type="ORF">UR23_C0014G0009</name>
</gene>
<evidence type="ECO:0000313" key="8">
    <source>
        <dbReference type="EMBL" id="KKP36640.1"/>
    </source>
</evidence>
<comment type="similarity">
    <text evidence="2">Belongs to the ComB family.</text>
</comment>
<evidence type="ECO:0000256" key="5">
    <source>
        <dbReference type="ARBA" id="ARBA00022801"/>
    </source>
</evidence>
<name>A0A0G0BCU0_9BACT</name>
<dbReference type="SUPFAM" id="SSF142823">
    <property type="entry name" value="ComB-like"/>
    <property type="match status" value="1"/>
</dbReference>
<keyword evidence="5" id="KW-0378">Hydrolase</keyword>
<dbReference type="AlphaFoldDB" id="A0A0G0BCU0"/>
<protein>
    <recommendedName>
        <fullName evidence="4">Probable 2-phosphosulfolactate phosphatase</fullName>
        <ecNumber evidence="3">3.1.3.71</ecNumber>
    </recommendedName>
</protein>
<evidence type="ECO:0000313" key="9">
    <source>
        <dbReference type="Proteomes" id="UP000034349"/>
    </source>
</evidence>
<evidence type="ECO:0000256" key="6">
    <source>
        <dbReference type="ARBA" id="ARBA00022842"/>
    </source>
</evidence>
<dbReference type="InterPro" id="IPR005238">
    <property type="entry name" value="ComB-like"/>
</dbReference>
<dbReference type="PANTHER" id="PTHR37311">
    <property type="entry name" value="2-PHOSPHOSULFOLACTATE PHOSPHATASE-RELATED"/>
    <property type="match status" value="1"/>
</dbReference>
<evidence type="ECO:0000256" key="4">
    <source>
        <dbReference type="ARBA" id="ARBA00021948"/>
    </source>
</evidence>
<proteinExistence type="inferred from homology"/>
<dbReference type="GO" id="GO:0050545">
    <property type="term" value="F:sulfopyruvate decarboxylase activity"/>
    <property type="evidence" value="ECO:0007669"/>
    <property type="project" value="TreeGrafter"/>
</dbReference>
<comment type="catalytic activity">
    <reaction evidence="7">
        <text>(2R)-O-phospho-3-sulfolactate + H2O = (2R)-3-sulfolactate + phosphate</text>
        <dbReference type="Rhea" id="RHEA:23416"/>
        <dbReference type="ChEBI" id="CHEBI:15377"/>
        <dbReference type="ChEBI" id="CHEBI:15597"/>
        <dbReference type="ChEBI" id="CHEBI:43474"/>
        <dbReference type="ChEBI" id="CHEBI:58738"/>
        <dbReference type="EC" id="3.1.3.71"/>
    </reaction>
</comment>
<accession>A0A0G0BCU0</accession>
<dbReference type="PANTHER" id="PTHR37311:SF1">
    <property type="entry name" value="2-PHOSPHOSULFOLACTATE PHOSPHATASE-RELATED"/>
    <property type="match status" value="1"/>
</dbReference>
<sequence length="224" mass="25696">MKFKLTNLETIDEAKGLVIVIDVLRAFSTTCYLFHNKCKTIIPVETIEQAIKLKENNPDYILLGERHGKPIPNFDHSNSPTEIKKINFSNKTVVMTTTAGTKGIVRSVNAEEIITGSFVNSGATINYIQQKKPDIVSFVCTDSSFYDNEDYMYAKYIQKYLEGKSLNFKDIKKHLEKHKCTDGFLKKPLTEFSRNDFNLCMKNDKFDFIIKVSKHEGDIFLNKI</sequence>
<dbReference type="Proteomes" id="UP000034349">
    <property type="component" value="Unassembled WGS sequence"/>
</dbReference>
<evidence type="ECO:0000256" key="3">
    <source>
        <dbReference type="ARBA" id="ARBA00012953"/>
    </source>
</evidence>